<dbReference type="Gene3D" id="2.40.70.10">
    <property type="entry name" value="Acid Proteases"/>
    <property type="match status" value="1"/>
</dbReference>
<keyword evidence="3" id="KW-1185">Reference proteome</keyword>
<dbReference type="Proteomes" id="UP001151760">
    <property type="component" value="Unassembled WGS sequence"/>
</dbReference>
<evidence type="ECO:0000313" key="2">
    <source>
        <dbReference type="EMBL" id="GJS88358.1"/>
    </source>
</evidence>
<keyword evidence="2" id="KW-0548">Nucleotidyltransferase</keyword>
<protein>
    <submittedName>
        <fullName evidence="2">Reverse transcriptase domain-containing protein</fullName>
    </submittedName>
</protein>
<feature type="compositionally biased region" description="Basic and acidic residues" evidence="1">
    <location>
        <begin position="510"/>
        <end position="522"/>
    </location>
</feature>
<dbReference type="PANTHER" id="PTHR33067:SF9">
    <property type="entry name" value="RNA-DIRECTED DNA POLYMERASE"/>
    <property type="match status" value="1"/>
</dbReference>
<dbReference type="GO" id="GO:0003964">
    <property type="term" value="F:RNA-directed DNA polymerase activity"/>
    <property type="evidence" value="ECO:0007669"/>
    <property type="project" value="UniProtKB-KW"/>
</dbReference>
<gene>
    <name evidence="2" type="ORF">Tco_0770994</name>
</gene>
<keyword evidence="2" id="KW-0695">RNA-directed DNA polymerase</keyword>
<feature type="region of interest" description="Disordered" evidence="1">
    <location>
        <begin position="143"/>
        <end position="192"/>
    </location>
</feature>
<reference evidence="2" key="1">
    <citation type="journal article" date="2022" name="Int. J. Mol. Sci.">
        <title>Draft Genome of Tanacetum Coccineum: Genomic Comparison of Closely Related Tanacetum-Family Plants.</title>
        <authorList>
            <person name="Yamashiro T."/>
            <person name="Shiraishi A."/>
            <person name="Nakayama K."/>
            <person name="Satake H."/>
        </authorList>
    </citation>
    <scope>NUCLEOTIDE SEQUENCE</scope>
</reference>
<keyword evidence="2" id="KW-0808">Transferase</keyword>
<proteinExistence type="predicted"/>
<dbReference type="PANTHER" id="PTHR33067">
    <property type="entry name" value="RNA-DIRECTED DNA POLYMERASE-RELATED"/>
    <property type="match status" value="1"/>
</dbReference>
<name>A0ABQ4ZHP4_9ASTR</name>
<evidence type="ECO:0000256" key="1">
    <source>
        <dbReference type="SAM" id="MobiDB-lite"/>
    </source>
</evidence>
<sequence>MLPVTQIDIFYNGLTLRYQDTINVAVGGTFMKRRPEECYDLIENMTAHHNVWDTSAQRGESSRSITSSSPEIASLTQQIAEINKNFLRMSQSNQQVNVVNPSCETCGGQHHYSECQAAVASLKGTNPIPNPREDIKVITTRSGITLAGPSVPSPNPSSSSSKEVERDPKTTMDQVHISSPGSTPRVPSSVIQPAHVSKSNEILEQNPHQPPIPYPSRLNKEKLQDKYDIQITKFLEIFKKLHFNISLVDALTQILKYAKMLKDLLTNKEKLLELANTPLNENCSAVLLNKLPKKFGDPGKFSYRGTLRNSRELKPTCISLELANRSVTYPVGIAEDVFVQVDKFTFPADFVVVDYNVDPRVYLILGRPFLYTTCALVDVYGEELTLRVSDEKFTFNVESTSKYPHKHEDESINQIDIIDTTYEDHFHEVLNVQKLIHPLSGSPTPSSDPVVVSLSPSVTPFGDSDFLLEETNAFLALDDLIPPEINNGIYDSEGDILFLEKLLNDDPTKDIPPKVLKNDETKATNSSIEEPPELELKNLPPHLEYGFLEGTLKLPVIIAKDLKKEEKD</sequence>
<reference evidence="2" key="2">
    <citation type="submission" date="2022-01" db="EMBL/GenBank/DDBJ databases">
        <authorList>
            <person name="Yamashiro T."/>
            <person name="Shiraishi A."/>
            <person name="Satake H."/>
            <person name="Nakayama K."/>
        </authorList>
    </citation>
    <scope>NUCLEOTIDE SEQUENCE</scope>
</reference>
<dbReference type="EMBL" id="BQNB010011266">
    <property type="protein sequence ID" value="GJS88358.1"/>
    <property type="molecule type" value="Genomic_DNA"/>
</dbReference>
<accession>A0ABQ4ZHP4</accession>
<feature type="region of interest" description="Disordered" evidence="1">
    <location>
        <begin position="510"/>
        <end position="534"/>
    </location>
</feature>
<dbReference type="CDD" id="cd00303">
    <property type="entry name" value="retropepsin_like"/>
    <property type="match status" value="1"/>
</dbReference>
<dbReference type="InterPro" id="IPR021109">
    <property type="entry name" value="Peptidase_aspartic_dom_sf"/>
</dbReference>
<evidence type="ECO:0000313" key="3">
    <source>
        <dbReference type="Proteomes" id="UP001151760"/>
    </source>
</evidence>
<comment type="caution">
    <text evidence="2">The sequence shown here is derived from an EMBL/GenBank/DDBJ whole genome shotgun (WGS) entry which is preliminary data.</text>
</comment>
<feature type="compositionally biased region" description="Polar residues" evidence="1">
    <location>
        <begin position="171"/>
        <end position="192"/>
    </location>
</feature>
<organism evidence="2 3">
    <name type="scientific">Tanacetum coccineum</name>
    <dbReference type="NCBI Taxonomy" id="301880"/>
    <lineage>
        <taxon>Eukaryota</taxon>
        <taxon>Viridiplantae</taxon>
        <taxon>Streptophyta</taxon>
        <taxon>Embryophyta</taxon>
        <taxon>Tracheophyta</taxon>
        <taxon>Spermatophyta</taxon>
        <taxon>Magnoliopsida</taxon>
        <taxon>eudicotyledons</taxon>
        <taxon>Gunneridae</taxon>
        <taxon>Pentapetalae</taxon>
        <taxon>asterids</taxon>
        <taxon>campanulids</taxon>
        <taxon>Asterales</taxon>
        <taxon>Asteraceae</taxon>
        <taxon>Asteroideae</taxon>
        <taxon>Anthemideae</taxon>
        <taxon>Anthemidinae</taxon>
        <taxon>Tanacetum</taxon>
    </lineage>
</organism>